<name>A0A0L6UC44_9BASI</name>
<evidence type="ECO:0000313" key="2">
    <source>
        <dbReference type="Proteomes" id="UP000037035"/>
    </source>
</evidence>
<dbReference type="Proteomes" id="UP000037035">
    <property type="component" value="Unassembled WGS sequence"/>
</dbReference>
<dbReference type="AlphaFoldDB" id="A0A0L6UC44"/>
<dbReference type="EMBL" id="LAVV01012961">
    <property type="protein sequence ID" value="KNZ46139.1"/>
    <property type="molecule type" value="Genomic_DNA"/>
</dbReference>
<keyword evidence="2" id="KW-1185">Reference proteome</keyword>
<evidence type="ECO:0000313" key="1">
    <source>
        <dbReference type="EMBL" id="KNZ46139.1"/>
    </source>
</evidence>
<organism evidence="1 2">
    <name type="scientific">Puccinia sorghi</name>
    <dbReference type="NCBI Taxonomy" id="27349"/>
    <lineage>
        <taxon>Eukaryota</taxon>
        <taxon>Fungi</taxon>
        <taxon>Dikarya</taxon>
        <taxon>Basidiomycota</taxon>
        <taxon>Pucciniomycotina</taxon>
        <taxon>Pucciniomycetes</taxon>
        <taxon>Pucciniales</taxon>
        <taxon>Pucciniaceae</taxon>
        <taxon>Puccinia</taxon>
    </lineage>
</organism>
<gene>
    <name evidence="1" type="ORF">VP01_751g5</name>
</gene>
<protein>
    <submittedName>
        <fullName evidence="1">Uncharacterized protein</fullName>
    </submittedName>
</protein>
<comment type="caution">
    <text evidence="1">The sequence shown here is derived from an EMBL/GenBank/DDBJ whole genome shotgun (WGS) entry which is preliminary data.</text>
</comment>
<dbReference type="VEuPathDB" id="FungiDB:VP01_751g5"/>
<dbReference type="OrthoDB" id="2517012at2759"/>
<reference evidence="1 2" key="1">
    <citation type="submission" date="2015-08" db="EMBL/GenBank/DDBJ databases">
        <title>Next Generation Sequencing and Analysis of the Genome of Puccinia sorghi L Schw, the Causal Agent of Maize Common Rust.</title>
        <authorList>
            <person name="Rochi L."/>
            <person name="Burguener G."/>
            <person name="Darino M."/>
            <person name="Turjanski A."/>
            <person name="Kreff E."/>
            <person name="Dieguez M.J."/>
            <person name="Sacco F."/>
        </authorList>
    </citation>
    <scope>NUCLEOTIDE SEQUENCE [LARGE SCALE GENOMIC DNA]</scope>
    <source>
        <strain evidence="1 2">RO10H11247</strain>
    </source>
</reference>
<sequence length="66" mass="7398">MGWSEYNIQKEGKMLVLRACRHAGTGDKGSYSLEELGGTVLARRYAASHVKSFYSRERMTASLQVD</sequence>
<proteinExistence type="predicted"/>
<accession>A0A0L6UC44</accession>